<name>A0A345E1G3_9EURY</name>
<dbReference type="SUPFAM" id="SSF55608">
    <property type="entry name" value="Homing endonucleases"/>
    <property type="match status" value="1"/>
</dbReference>
<proteinExistence type="predicted"/>
<sequence>MIDDHPTHATGGLTGDTEVITTDGLSRLATLAPGDEVYTLDLDTGLTTTTPVRSIERTIVDELVAIETRRADLRIALDQPIPFTTRHVPDPRIVTAGAVASRAAYLFVNTWRRPPAPEPTHVDITDWLADDEYEMCATFEAHGHTVRAALPTGCDPVRRNGVVGYCFDPTTFKRHQAPIERLADHVAIHAGPNHHRRPYRFAADDFLRFLGWYITEGSVYWSETSYTAQVQIAQETPSHRHAIAALFERLGISVQQNERRFAFGSVVFGRLLERLCGTTSRTKHLPPFIWDWSQASQRLLLDVLLDGDGDARGTYYTVSERLATDLLRLCVECGVKPRYARRGEMWRVYVRDVNDGFRPDRHVRRLPGRRTVYRLRVNDGHAIMAGRQGRFQWVGVGRDR</sequence>
<dbReference type="RefSeq" id="WP_114585181.1">
    <property type="nucleotide sequence ID" value="NZ_CP031150.1"/>
</dbReference>
<dbReference type="Gene3D" id="3.10.28.10">
    <property type="entry name" value="Homing endonucleases"/>
    <property type="match status" value="1"/>
</dbReference>
<dbReference type="KEGG" id="haj:DU500_06030"/>
<evidence type="ECO:0000313" key="2">
    <source>
        <dbReference type="EMBL" id="AXG06035.1"/>
    </source>
</evidence>
<dbReference type="OrthoDB" id="302980at2157"/>
<gene>
    <name evidence="2" type="ORF">DU500_06030</name>
</gene>
<dbReference type="Proteomes" id="UP000253273">
    <property type="component" value="Chromosome"/>
</dbReference>
<dbReference type="GeneID" id="37282925"/>
<dbReference type="InterPro" id="IPR027434">
    <property type="entry name" value="Homing_endonucl"/>
</dbReference>
<dbReference type="SUPFAM" id="SSF51294">
    <property type="entry name" value="Hedgehog/intein (Hint) domain"/>
    <property type="match status" value="1"/>
</dbReference>
<protein>
    <recommendedName>
        <fullName evidence="1">DOD-type homing endonuclease domain-containing protein</fullName>
    </recommendedName>
</protein>
<dbReference type="Gene3D" id="2.170.16.10">
    <property type="entry name" value="Hedgehog/Intein (Hint) domain"/>
    <property type="match status" value="1"/>
</dbReference>
<evidence type="ECO:0000259" key="1">
    <source>
        <dbReference type="PROSITE" id="PS50819"/>
    </source>
</evidence>
<dbReference type="EMBL" id="CP031150">
    <property type="protein sequence ID" value="AXG06035.1"/>
    <property type="molecule type" value="Genomic_DNA"/>
</dbReference>
<feature type="domain" description="DOD-type homing endonuclease" evidence="1">
    <location>
        <begin position="209"/>
        <end position="335"/>
    </location>
</feature>
<organism evidence="2 3">
    <name type="scientific">Haloplanus rubicundus</name>
    <dbReference type="NCBI Taxonomy" id="1547898"/>
    <lineage>
        <taxon>Archaea</taxon>
        <taxon>Methanobacteriati</taxon>
        <taxon>Methanobacteriota</taxon>
        <taxon>Stenosarchaea group</taxon>
        <taxon>Halobacteria</taxon>
        <taxon>Halobacteriales</taxon>
        <taxon>Haloferacaceae</taxon>
        <taxon>Haloplanus</taxon>
    </lineage>
</organism>
<dbReference type="InterPro" id="IPR004042">
    <property type="entry name" value="Intein_endonuc_central"/>
</dbReference>
<accession>A0A345E1G3</accession>
<keyword evidence="3" id="KW-1185">Reference proteome</keyword>
<dbReference type="AlphaFoldDB" id="A0A345E1G3"/>
<dbReference type="GO" id="GO:0004519">
    <property type="term" value="F:endonuclease activity"/>
    <property type="evidence" value="ECO:0007669"/>
    <property type="project" value="InterPro"/>
</dbReference>
<dbReference type="PROSITE" id="PS50819">
    <property type="entry name" value="INTEIN_ENDONUCLEASE"/>
    <property type="match status" value="1"/>
</dbReference>
<dbReference type="InterPro" id="IPR036844">
    <property type="entry name" value="Hint_dom_sf"/>
</dbReference>
<evidence type="ECO:0000313" key="3">
    <source>
        <dbReference type="Proteomes" id="UP000253273"/>
    </source>
</evidence>
<reference evidence="2 3" key="1">
    <citation type="submission" date="2018-07" db="EMBL/GenBank/DDBJ databases">
        <title>Genome sequences of Haloplanus sp. CBA1113.</title>
        <authorList>
            <person name="Kim Y.B."/>
            <person name="Roh S.W."/>
        </authorList>
    </citation>
    <scope>NUCLEOTIDE SEQUENCE [LARGE SCALE GENOMIC DNA]</scope>
    <source>
        <strain evidence="2 3">CBA1113</strain>
    </source>
</reference>